<dbReference type="Pfam" id="PF00582">
    <property type="entry name" value="Usp"/>
    <property type="match status" value="1"/>
</dbReference>
<reference evidence="3 4" key="1">
    <citation type="submission" date="2014-12" db="EMBL/GenBank/DDBJ databases">
        <title>Draft genome sequences of 29 type strains of Enterococci.</title>
        <authorList>
            <person name="Zhong Z."/>
            <person name="Sun Z."/>
            <person name="Liu W."/>
            <person name="Zhang W."/>
            <person name="Zhang H."/>
        </authorList>
    </citation>
    <scope>NUCLEOTIDE SEQUENCE [LARGE SCALE GENOMIC DNA]</scope>
    <source>
        <strain evidence="3 4">DSM 21207</strain>
    </source>
</reference>
<name>A0A1L8R5X1_9ENTE</name>
<dbReference type="InterPro" id="IPR014729">
    <property type="entry name" value="Rossmann-like_a/b/a_fold"/>
</dbReference>
<evidence type="ECO:0000256" key="1">
    <source>
        <dbReference type="ARBA" id="ARBA00008791"/>
    </source>
</evidence>
<dbReference type="RefSeq" id="WP_071864907.1">
    <property type="nucleotide sequence ID" value="NZ_JBHLVQ010000025.1"/>
</dbReference>
<dbReference type="AlphaFoldDB" id="A0A1L8R5X1"/>
<evidence type="ECO:0000313" key="3">
    <source>
        <dbReference type="EMBL" id="OJG15144.1"/>
    </source>
</evidence>
<gene>
    <name evidence="3" type="ORF">RU96_GL000362</name>
</gene>
<dbReference type="PANTHER" id="PTHR46268:SF6">
    <property type="entry name" value="UNIVERSAL STRESS PROTEIN UP12"/>
    <property type="match status" value="1"/>
</dbReference>
<dbReference type="PANTHER" id="PTHR46268">
    <property type="entry name" value="STRESS RESPONSE PROTEIN NHAX"/>
    <property type="match status" value="1"/>
</dbReference>
<organism evidence="3 4">
    <name type="scientific">Enterococcus canintestini</name>
    <dbReference type="NCBI Taxonomy" id="317010"/>
    <lineage>
        <taxon>Bacteria</taxon>
        <taxon>Bacillati</taxon>
        <taxon>Bacillota</taxon>
        <taxon>Bacilli</taxon>
        <taxon>Lactobacillales</taxon>
        <taxon>Enterococcaceae</taxon>
        <taxon>Enterococcus</taxon>
    </lineage>
</organism>
<proteinExistence type="inferred from homology"/>
<feature type="domain" description="UspA" evidence="2">
    <location>
        <begin position="7"/>
        <end position="143"/>
    </location>
</feature>
<evidence type="ECO:0000313" key="4">
    <source>
        <dbReference type="Proteomes" id="UP000182835"/>
    </source>
</evidence>
<dbReference type="EMBL" id="JXKG01000010">
    <property type="protein sequence ID" value="OJG15144.1"/>
    <property type="molecule type" value="Genomic_DNA"/>
</dbReference>
<dbReference type="PRINTS" id="PR01438">
    <property type="entry name" value="UNVRSLSTRESS"/>
</dbReference>
<dbReference type="SUPFAM" id="SSF52402">
    <property type="entry name" value="Adenine nucleotide alpha hydrolases-like"/>
    <property type="match status" value="1"/>
</dbReference>
<comment type="similarity">
    <text evidence="1">Belongs to the universal stress protein A family.</text>
</comment>
<sequence length="143" mass="15676">MNKFNCILVAVDDSKDSKKAFDYAVTYALEHEAKLTITTIFEINRLNVYEYLTKETIAAHKEQTIAIAEDYRKKAIEKGLKEVTIVVDEGSPAQTILSTVIPAVKPDLLVCGSKGDANHTPLVLGSQAALMAKEAHCSVLIVR</sequence>
<dbReference type="CDD" id="cd00293">
    <property type="entry name" value="USP-like"/>
    <property type="match status" value="1"/>
</dbReference>
<dbReference type="STRING" id="317010.RU96_GL000362"/>
<dbReference type="Proteomes" id="UP000182835">
    <property type="component" value="Unassembled WGS sequence"/>
</dbReference>
<dbReference type="Gene3D" id="3.40.50.620">
    <property type="entry name" value="HUPs"/>
    <property type="match status" value="1"/>
</dbReference>
<dbReference type="InterPro" id="IPR006016">
    <property type="entry name" value="UspA"/>
</dbReference>
<comment type="caution">
    <text evidence="3">The sequence shown here is derived from an EMBL/GenBank/DDBJ whole genome shotgun (WGS) entry which is preliminary data.</text>
</comment>
<protein>
    <recommendedName>
        <fullName evidence="2">UspA domain-containing protein</fullName>
    </recommendedName>
</protein>
<dbReference type="OrthoDB" id="2243761at2"/>
<evidence type="ECO:0000259" key="2">
    <source>
        <dbReference type="Pfam" id="PF00582"/>
    </source>
</evidence>
<dbReference type="InterPro" id="IPR006015">
    <property type="entry name" value="Universal_stress_UspA"/>
</dbReference>
<accession>A0A1L8R5X1</accession>